<organism evidence="2 3">
    <name type="scientific">Sediminimonas qiaohouensis</name>
    <dbReference type="NCBI Taxonomy" id="552061"/>
    <lineage>
        <taxon>Bacteria</taxon>
        <taxon>Pseudomonadati</taxon>
        <taxon>Pseudomonadota</taxon>
        <taxon>Alphaproteobacteria</taxon>
        <taxon>Rhodobacterales</taxon>
        <taxon>Roseobacteraceae</taxon>
        <taxon>Sediminimonas</taxon>
    </lineage>
</organism>
<evidence type="ECO:0000313" key="2">
    <source>
        <dbReference type="EMBL" id="MTJ03306.1"/>
    </source>
</evidence>
<dbReference type="EMBL" id="VENJ01000002">
    <property type="protein sequence ID" value="MTJ03306.1"/>
    <property type="molecule type" value="Genomic_DNA"/>
</dbReference>
<dbReference type="RefSeq" id="WP_273247763.1">
    <property type="nucleotide sequence ID" value="NZ_VENJ01000002.1"/>
</dbReference>
<comment type="caution">
    <text evidence="2">The sequence shown here is derived from an EMBL/GenBank/DDBJ whole genome shotgun (WGS) entry which is preliminary data.</text>
</comment>
<dbReference type="Pfam" id="PF01814">
    <property type="entry name" value="Hemerythrin"/>
    <property type="match status" value="1"/>
</dbReference>
<name>A0A7C9H9B6_9RHOB</name>
<gene>
    <name evidence="2" type="ORF">FH759_01250</name>
</gene>
<dbReference type="InterPro" id="IPR012312">
    <property type="entry name" value="Hemerythrin-like"/>
</dbReference>
<sequence length="187" mass="21810">MDTALDLETRTGLPEHLRVLARKYPRAAWQGHANFNDLTAFWLERHLMFRKVLDKLVSDAQHQLDEAQPRFGAELSRYTGFFLNQLHGHHMIEDHEYFPKFQNFDKRLLRAFEVLDADHHALDRHMKELADGTNAVLRALQEGKGSHDGVGRLLQVQEGFRGFLDRHLMDEEEIIVPIILEYGDEID</sequence>
<evidence type="ECO:0000259" key="1">
    <source>
        <dbReference type="Pfam" id="PF01814"/>
    </source>
</evidence>
<proteinExistence type="predicted"/>
<accession>A0A7C9H9B6</accession>
<feature type="domain" description="Hemerythrin-like" evidence="1">
    <location>
        <begin position="39"/>
        <end position="178"/>
    </location>
</feature>
<reference evidence="2 3" key="1">
    <citation type="submission" date="2019-06" db="EMBL/GenBank/DDBJ databases">
        <title>Enrichment of Autotrophic Halophilic Microorganisms from Red Sea Brine Pool Using Microbial Electrosynthesis System.</title>
        <authorList>
            <person name="Alqahtani M.F."/>
            <person name="Bajracharya S."/>
            <person name="Katuri K.P."/>
            <person name="Ali M."/>
            <person name="Saikaly P.E."/>
        </authorList>
    </citation>
    <scope>NUCLEOTIDE SEQUENCE [LARGE SCALE GENOMIC DNA]</scope>
    <source>
        <strain evidence="2">MES6</strain>
    </source>
</reference>
<dbReference type="Proteomes" id="UP000483078">
    <property type="component" value="Unassembled WGS sequence"/>
</dbReference>
<dbReference type="Gene3D" id="1.20.120.520">
    <property type="entry name" value="nmb1532 protein domain like"/>
    <property type="match status" value="1"/>
</dbReference>
<dbReference type="AlphaFoldDB" id="A0A7C9H9B6"/>
<evidence type="ECO:0000313" key="3">
    <source>
        <dbReference type="Proteomes" id="UP000483078"/>
    </source>
</evidence>
<protein>
    <submittedName>
        <fullName evidence="2">Hemerythrin domain-containing protein</fullName>
    </submittedName>
</protein>